<name>A0A6J1PRL5_9HYME</name>
<protein>
    <submittedName>
        <fullName evidence="2">Uncharacterized protein LOC112455008</fullName>
    </submittedName>
</protein>
<accession>A0A6J1PRL5</accession>
<dbReference type="RefSeq" id="XP_024872447.1">
    <property type="nucleotide sequence ID" value="XM_025016679.1"/>
</dbReference>
<reference evidence="2" key="1">
    <citation type="submission" date="2025-08" db="UniProtKB">
        <authorList>
            <consortium name="RefSeq"/>
        </authorList>
    </citation>
    <scope>IDENTIFICATION</scope>
    <source>
        <tissue evidence="2">Whole body</tissue>
    </source>
</reference>
<dbReference type="Proteomes" id="UP000504618">
    <property type="component" value="Unplaced"/>
</dbReference>
<dbReference type="AlphaFoldDB" id="A0A6J1PRL5"/>
<keyword evidence="1" id="KW-1185">Reference proteome</keyword>
<evidence type="ECO:0000313" key="2">
    <source>
        <dbReference type="RefSeq" id="XP_024872447.1"/>
    </source>
</evidence>
<sequence length="113" mass="12910">MSLSAIPPEVQARRREAEERFPRWALRKIDADLLRAAMSVSLWAKDPAASSEDVDEAAGWIGGVMKAACDAAMPLVTPMKRKAAYWWTEEIAELRRSSVRARRRWLRARRSQD</sequence>
<dbReference type="GeneID" id="112455008"/>
<dbReference type="OrthoDB" id="7700944at2759"/>
<organism evidence="1 2">
    <name type="scientific">Temnothorax curvispinosus</name>
    <dbReference type="NCBI Taxonomy" id="300111"/>
    <lineage>
        <taxon>Eukaryota</taxon>
        <taxon>Metazoa</taxon>
        <taxon>Ecdysozoa</taxon>
        <taxon>Arthropoda</taxon>
        <taxon>Hexapoda</taxon>
        <taxon>Insecta</taxon>
        <taxon>Pterygota</taxon>
        <taxon>Neoptera</taxon>
        <taxon>Endopterygota</taxon>
        <taxon>Hymenoptera</taxon>
        <taxon>Apocrita</taxon>
        <taxon>Aculeata</taxon>
        <taxon>Formicoidea</taxon>
        <taxon>Formicidae</taxon>
        <taxon>Myrmicinae</taxon>
        <taxon>Temnothorax</taxon>
    </lineage>
</organism>
<evidence type="ECO:0000313" key="1">
    <source>
        <dbReference type="Proteomes" id="UP000504618"/>
    </source>
</evidence>
<proteinExistence type="predicted"/>
<gene>
    <name evidence="2" type="primary">LOC112455008</name>
</gene>